<evidence type="ECO:0000313" key="4">
    <source>
        <dbReference type="EMBL" id="KAL1123481.1"/>
    </source>
</evidence>
<dbReference type="AlphaFoldDB" id="A0ABD0Y7X7"/>
<feature type="signal peptide" evidence="2">
    <location>
        <begin position="1"/>
        <end position="22"/>
    </location>
</feature>
<keyword evidence="2" id="KW-0732">Signal</keyword>
<evidence type="ECO:0000256" key="1">
    <source>
        <dbReference type="ARBA" id="ARBA00022761"/>
    </source>
</evidence>
<dbReference type="Gene3D" id="1.10.1280.10">
    <property type="entry name" value="Di-copper center containing domain from catechol oxidase"/>
    <property type="match status" value="1"/>
</dbReference>
<feature type="chain" id="PRO_5044878594" description="Hemocyanin middle domain-containing protein" evidence="2">
    <location>
        <begin position="23"/>
        <end position="517"/>
    </location>
</feature>
<dbReference type="PANTHER" id="PTHR11511:SF5">
    <property type="entry name" value="FAT-BODY PROTEIN 1-RELATED"/>
    <property type="match status" value="1"/>
</dbReference>
<dbReference type="InterPro" id="IPR037020">
    <property type="entry name" value="Hemocyanin_C_sf"/>
</dbReference>
<reference evidence="4 5" key="1">
    <citation type="submission" date="2024-07" db="EMBL/GenBank/DDBJ databases">
        <title>Chromosome-level genome assembly of the water stick insect Ranatra chinensis (Heteroptera: Nepidae).</title>
        <authorList>
            <person name="Liu X."/>
        </authorList>
    </citation>
    <scope>NUCLEOTIDE SEQUENCE [LARGE SCALE GENOMIC DNA]</scope>
    <source>
        <strain evidence="4">Cailab_2021Rc</strain>
        <tissue evidence="4">Muscle</tissue>
    </source>
</reference>
<feature type="domain" description="Hemocyanin middle" evidence="3">
    <location>
        <begin position="189"/>
        <end position="396"/>
    </location>
</feature>
<gene>
    <name evidence="4" type="ORF">AAG570_002561</name>
</gene>
<dbReference type="GO" id="GO:0045735">
    <property type="term" value="F:nutrient reservoir activity"/>
    <property type="evidence" value="ECO:0007669"/>
    <property type="project" value="UniProtKB-KW"/>
</dbReference>
<dbReference type="InterPro" id="IPR000896">
    <property type="entry name" value="Hemocyanin/hexamerin_mid_dom"/>
</dbReference>
<sequence>MGKTTAPAIAILFFIVVHGTSGFSQRFFEHNNDVSKNDFDEQFEKEWNTAVKNNNYKDPEAVKKLYKYLWEGQLPGPNDTFNMRDSHIRETTIALMDALIGMNSLESMGYTTLALMVKNNGEQAMFATVTLGFLANYTRRRDMADHPPYSNVFSQYFIPKDILTRIKSSLKDGTYSPDDPDLIVAPSSAEGTAYFREDAGLSSMYAINDIIMSRWVDPRRYDQVADWSKWSEAMFEYYDLLVSAYKMREEDDWQFDWKGDIQLGHETKLTNMAGRPMASRSPEHPAVENKYYKELMDIDEKIMEIYNNKAVYINDSYSFPLLEHRDMIVTILTDILFNTTSSISPTHYKSYFDAAVDYIASIDSDPAEDAGGVVNYTMSALRDPAFYSVLNNVIEVIKVFKREHSPPYTKEELILEDVVAGEMSVTRMETSFEKRKMFVGGIVDDFMEWMRYQVQALRLTLEPFTMKFQANNKADSSRMAIVTVMLVKDTNPDAFFKSYQPLDRFPVERKNPKYTLD</sequence>
<organism evidence="4 5">
    <name type="scientific">Ranatra chinensis</name>
    <dbReference type="NCBI Taxonomy" id="642074"/>
    <lineage>
        <taxon>Eukaryota</taxon>
        <taxon>Metazoa</taxon>
        <taxon>Ecdysozoa</taxon>
        <taxon>Arthropoda</taxon>
        <taxon>Hexapoda</taxon>
        <taxon>Insecta</taxon>
        <taxon>Pterygota</taxon>
        <taxon>Neoptera</taxon>
        <taxon>Paraneoptera</taxon>
        <taxon>Hemiptera</taxon>
        <taxon>Heteroptera</taxon>
        <taxon>Panheteroptera</taxon>
        <taxon>Nepomorpha</taxon>
        <taxon>Nepidae</taxon>
        <taxon>Ranatrinae</taxon>
        <taxon>Ranatra</taxon>
    </lineage>
</organism>
<dbReference type="InterPro" id="IPR008922">
    <property type="entry name" value="Di-copper_centre_dom_sf"/>
</dbReference>
<dbReference type="GO" id="GO:0005576">
    <property type="term" value="C:extracellular region"/>
    <property type="evidence" value="ECO:0007669"/>
    <property type="project" value="UniProtKB-ARBA"/>
</dbReference>
<comment type="caution">
    <text evidence="4">The sequence shown here is derived from an EMBL/GenBank/DDBJ whole genome shotgun (WGS) entry which is preliminary data.</text>
</comment>
<keyword evidence="1" id="KW-0758">Storage protein</keyword>
<dbReference type="SUPFAM" id="SSF81296">
    <property type="entry name" value="E set domains"/>
    <property type="match status" value="1"/>
</dbReference>
<dbReference type="InterPro" id="IPR013788">
    <property type="entry name" value="Hemocyanin/hexamerin"/>
</dbReference>
<dbReference type="EMBL" id="JBFDAA010000012">
    <property type="protein sequence ID" value="KAL1123481.1"/>
    <property type="molecule type" value="Genomic_DNA"/>
</dbReference>
<keyword evidence="5" id="KW-1185">Reference proteome</keyword>
<evidence type="ECO:0000313" key="5">
    <source>
        <dbReference type="Proteomes" id="UP001558652"/>
    </source>
</evidence>
<dbReference type="PANTHER" id="PTHR11511">
    <property type="entry name" value="LARVAL STORAGE PROTEIN/PHENOLOXIDASE"/>
    <property type="match status" value="1"/>
</dbReference>
<dbReference type="SUPFAM" id="SSF48056">
    <property type="entry name" value="Di-copper centre-containing domain"/>
    <property type="match status" value="1"/>
</dbReference>
<evidence type="ECO:0000256" key="2">
    <source>
        <dbReference type="SAM" id="SignalP"/>
    </source>
</evidence>
<dbReference type="Gene3D" id="2.60.40.1520">
    <property type="entry name" value="Hemocyanin, C-terminal domain"/>
    <property type="match status" value="1"/>
</dbReference>
<name>A0ABD0Y7X7_9HEMI</name>
<evidence type="ECO:0000259" key="3">
    <source>
        <dbReference type="Pfam" id="PF00372"/>
    </source>
</evidence>
<dbReference type="Proteomes" id="UP001558652">
    <property type="component" value="Unassembled WGS sequence"/>
</dbReference>
<protein>
    <recommendedName>
        <fullName evidence="3">Hemocyanin middle domain-containing protein</fullName>
    </recommendedName>
</protein>
<proteinExistence type="predicted"/>
<accession>A0ABD0Y7X7</accession>
<dbReference type="Pfam" id="PF00372">
    <property type="entry name" value="Hemocyanin_M"/>
    <property type="match status" value="1"/>
</dbReference>
<dbReference type="InterPro" id="IPR014756">
    <property type="entry name" value="Ig_E-set"/>
</dbReference>